<keyword evidence="6" id="KW-0503">Monooxygenase</keyword>
<protein>
    <submittedName>
        <fullName evidence="7">Cytochrome P450</fullName>
    </submittedName>
</protein>
<dbReference type="Proteomes" id="UP000075604">
    <property type="component" value="Unassembled WGS sequence"/>
</dbReference>
<reference evidence="7 8" key="1">
    <citation type="submission" date="2014-02" db="EMBL/GenBank/DDBJ databases">
        <title>The small core and large imbalanced accessory genome model reveals a collaborative survival strategy of Sorangium cellulosum strains in nature.</title>
        <authorList>
            <person name="Han K."/>
            <person name="Peng R."/>
            <person name="Blom J."/>
            <person name="Li Y.-Z."/>
        </authorList>
    </citation>
    <scope>NUCLEOTIDE SEQUENCE [LARGE SCALE GENOMIC DNA]</scope>
    <source>
        <strain evidence="7 8">So0157-18</strain>
    </source>
</reference>
<dbReference type="GO" id="GO:0036199">
    <property type="term" value="F:cholest-4-en-3-one 26-monooxygenase activity"/>
    <property type="evidence" value="ECO:0007669"/>
    <property type="project" value="TreeGrafter"/>
</dbReference>
<dbReference type="EMBL" id="JELX01002546">
    <property type="protein sequence ID" value="KYF55043.1"/>
    <property type="molecule type" value="Genomic_DNA"/>
</dbReference>
<evidence type="ECO:0000256" key="4">
    <source>
        <dbReference type="ARBA" id="ARBA00023002"/>
    </source>
</evidence>
<proteinExistence type="inferred from homology"/>
<name>A0A150PH86_SORCE</name>
<dbReference type="AlphaFoldDB" id="A0A150PH86"/>
<dbReference type="Pfam" id="PF00067">
    <property type="entry name" value="p450"/>
    <property type="match status" value="1"/>
</dbReference>
<evidence type="ECO:0000256" key="3">
    <source>
        <dbReference type="ARBA" id="ARBA00022723"/>
    </source>
</evidence>
<evidence type="ECO:0000256" key="5">
    <source>
        <dbReference type="ARBA" id="ARBA00023004"/>
    </source>
</evidence>
<keyword evidence="2" id="KW-0349">Heme</keyword>
<keyword evidence="4" id="KW-0560">Oxidoreductase</keyword>
<keyword evidence="5" id="KW-0408">Iron</keyword>
<dbReference type="SUPFAM" id="SSF48264">
    <property type="entry name" value="Cytochrome P450"/>
    <property type="match status" value="1"/>
</dbReference>
<dbReference type="GO" id="GO:0020037">
    <property type="term" value="F:heme binding"/>
    <property type="evidence" value="ECO:0007669"/>
    <property type="project" value="InterPro"/>
</dbReference>
<comment type="caution">
    <text evidence="7">The sequence shown here is derived from an EMBL/GenBank/DDBJ whole genome shotgun (WGS) entry which is preliminary data.</text>
</comment>
<dbReference type="CDD" id="cd11032">
    <property type="entry name" value="P450_EryK-like"/>
    <property type="match status" value="1"/>
</dbReference>
<keyword evidence="3" id="KW-0479">Metal-binding</keyword>
<evidence type="ECO:0000256" key="1">
    <source>
        <dbReference type="ARBA" id="ARBA00010617"/>
    </source>
</evidence>
<gene>
    <name evidence="7" type="ORF">BE04_49340</name>
</gene>
<dbReference type="InterPro" id="IPR001128">
    <property type="entry name" value="Cyt_P450"/>
</dbReference>
<comment type="similarity">
    <text evidence="1">Belongs to the cytochrome P450 family.</text>
</comment>
<dbReference type="GO" id="GO:0005506">
    <property type="term" value="F:iron ion binding"/>
    <property type="evidence" value="ECO:0007669"/>
    <property type="project" value="InterPro"/>
</dbReference>
<organism evidence="7 8">
    <name type="scientific">Sorangium cellulosum</name>
    <name type="common">Polyangium cellulosum</name>
    <dbReference type="NCBI Taxonomy" id="56"/>
    <lineage>
        <taxon>Bacteria</taxon>
        <taxon>Pseudomonadati</taxon>
        <taxon>Myxococcota</taxon>
        <taxon>Polyangia</taxon>
        <taxon>Polyangiales</taxon>
        <taxon>Polyangiaceae</taxon>
        <taxon>Sorangium</taxon>
    </lineage>
</organism>
<dbReference type="GO" id="GO:0008395">
    <property type="term" value="F:steroid hydroxylase activity"/>
    <property type="evidence" value="ECO:0007669"/>
    <property type="project" value="TreeGrafter"/>
</dbReference>
<dbReference type="GO" id="GO:0006707">
    <property type="term" value="P:cholesterol catabolic process"/>
    <property type="evidence" value="ECO:0007669"/>
    <property type="project" value="TreeGrafter"/>
</dbReference>
<evidence type="ECO:0000256" key="2">
    <source>
        <dbReference type="ARBA" id="ARBA00022617"/>
    </source>
</evidence>
<dbReference type="PANTHER" id="PTHR46696:SF4">
    <property type="entry name" value="BIOTIN BIOSYNTHESIS CYTOCHROME P450"/>
    <property type="match status" value="1"/>
</dbReference>
<evidence type="ECO:0000313" key="7">
    <source>
        <dbReference type="EMBL" id="KYF55043.1"/>
    </source>
</evidence>
<evidence type="ECO:0000313" key="8">
    <source>
        <dbReference type="Proteomes" id="UP000075604"/>
    </source>
</evidence>
<dbReference type="FunFam" id="1.10.630.10:FF:000018">
    <property type="entry name" value="Cytochrome P450 monooxygenase"/>
    <property type="match status" value="1"/>
</dbReference>
<dbReference type="InterPro" id="IPR036396">
    <property type="entry name" value="Cyt_P450_sf"/>
</dbReference>
<dbReference type="PRINTS" id="PR00359">
    <property type="entry name" value="BP450"/>
</dbReference>
<dbReference type="InterPro" id="IPR002397">
    <property type="entry name" value="Cyt_P450_B"/>
</dbReference>
<evidence type="ECO:0000256" key="6">
    <source>
        <dbReference type="ARBA" id="ARBA00023033"/>
    </source>
</evidence>
<sequence>MSTTDVTTQPSQPTLDAFLTWLRNARESTPVLHDEKQRIWHLCRHADILRVLSDPATFSSDMSKFIPPQADFDLFSRGNFVRMDPPKHRKLRDLVSQAFTPRVVAGLAPRIAAVTGELLADVGDAERFDLVGSVAHPLPVIVIAELLGVPVADRAAFMAWADTLLSRETQGPGQLPDQAMLNRLGPVLGEMNRYLLSHIKQRRERITDDLIGQLVRAEVDGHRLEDEEIVGFVGLLLIAGHITTTALLGNAILCLDEHPAAAAELRADPARIPAAIEEVLRYRPPFPRLARRTTKEVEIGGKTVPADQLIMLWIASANRDGAHFQDPDTFDIHRKPNQHLSFGHSIHFCLGAPLARLEAKIALEILLDRYRTIAVARDDRCEFHNPWSMISVRRLPVDVQRSSR</sequence>
<dbReference type="Gene3D" id="1.10.630.10">
    <property type="entry name" value="Cytochrome P450"/>
    <property type="match status" value="1"/>
</dbReference>
<accession>A0A150PH86</accession>
<dbReference type="PANTHER" id="PTHR46696">
    <property type="entry name" value="P450, PUTATIVE (EUROFUNG)-RELATED"/>
    <property type="match status" value="1"/>
</dbReference>